<dbReference type="PANTHER" id="PTHR40267:SF1">
    <property type="entry name" value="BLR3294 PROTEIN"/>
    <property type="match status" value="1"/>
</dbReference>
<name>A0ABT0UI66_9ACTN</name>
<proteinExistence type="predicted"/>
<dbReference type="PANTHER" id="PTHR40267">
    <property type="entry name" value="BLR3294 PROTEIN"/>
    <property type="match status" value="1"/>
</dbReference>
<dbReference type="RefSeq" id="WP_250918512.1">
    <property type="nucleotide sequence ID" value="NZ_JAMQAW010000007.1"/>
</dbReference>
<reference evidence="1" key="1">
    <citation type="submission" date="2022-06" db="EMBL/GenBank/DDBJ databases">
        <title>Genome public.</title>
        <authorList>
            <person name="Sun Q."/>
        </authorList>
    </citation>
    <scope>NUCLEOTIDE SEQUENCE</scope>
    <source>
        <strain evidence="1">CWNU-1</strain>
    </source>
</reference>
<sequence length="252" mass="26636">MQPTARRIGMITPSSNTVAEPVTSDLARGLREVSLHVTRLRVTRISLAAADTEQFGEDAFVDAAGLLADARVDVIAWNGTSGSWLGPEYDRRVCGAMERATGGPATTSTLAVLAALQVCEVKRLGLLTPYTGDIVDAITVNYAAHGFPVRAGRHFGRTTNFDFALTTDDELDTAFEELAAQGCDAVAVVCTNLRAAHLARSWEARTGVTVIDSVAATLWDALRLSGGTTAIEGYGRLLATPAGTPEANSTER</sequence>
<dbReference type="PIRSF" id="PIRSF015736">
    <property type="entry name" value="MI"/>
    <property type="match status" value="1"/>
</dbReference>
<dbReference type="EMBL" id="JAMQAW010000007">
    <property type="protein sequence ID" value="MCM2388158.1"/>
    <property type="molecule type" value="Genomic_DNA"/>
</dbReference>
<gene>
    <name evidence="1" type="ORF">NBG84_07515</name>
</gene>
<dbReference type="Proteomes" id="UP001431429">
    <property type="component" value="Unassembled WGS sequence"/>
</dbReference>
<organism evidence="1 2">
    <name type="scientific">Streptomyces albipurpureus</name>
    <dbReference type="NCBI Taxonomy" id="2897419"/>
    <lineage>
        <taxon>Bacteria</taxon>
        <taxon>Bacillati</taxon>
        <taxon>Actinomycetota</taxon>
        <taxon>Actinomycetes</taxon>
        <taxon>Kitasatosporales</taxon>
        <taxon>Streptomycetaceae</taxon>
        <taxon>Streptomyces</taxon>
    </lineage>
</organism>
<dbReference type="Gene3D" id="3.40.50.12500">
    <property type="match status" value="1"/>
</dbReference>
<protein>
    <submittedName>
        <fullName evidence="1">Aspartate/glutamate racemase family protein</fullName>
    </submittedName>
</protein>
<dbReference type="InterPro" id="IPR053714">
    <property type="entry name" value="Iso_Racemase_Enz_sf"/>
</dbReference>
<dbReference type="InterPro" id="IPR026286">
    <property type="entry name" value="MaiA/AMDase"/>
</dbReference>
<evidence type="ECO:0000313" key="2">
    <source>
        <dbReference type="Proteomes" id="UP001431429"/>
    </source>
</evidence>
<keyword evidence="2" id="KW-1185">Reference proteome</keyword>
<accession>A0ABT0UI66</accession>
<dbReference type="Pfam" id="PF17645">
    <property type="entry name" value="Amdase"/>
    <property type="match status" value="1"/>
</dbReference>
<comment type="caution">
    <text evidence="1">The sequence shown here is derived from an EMBL/GenBank/DDBJ whole genome shotgun (WGS) entry which is preliminary data.</text>
</comment>
<evidence type="ECO:0000313" key="1">
    <source>
        <dbReference type="EMBL" id="MCM2388158.1"/>
    </source>
</evidence>